<dbReference type="EMBL" id="CABPRZ010000006">
    <property type="protein sequence ID" value="VVD94894.1"/>
    <property type="molecule type" value="Genomic_DNA"/>
</dbReference>
<dbReference type="AlphaFoldDB" id="A0A5E4U7P3"/>
<dbReference type="RefSeq" id="WP_150696681.1">
    <property type="nucleotide sequence ID" value="NZ_CABPRZ010000006.1"/>
</dbReference>
<dbReference type="PANTHER" id="PTHR43658:SF8">
    <property type="entry name" value="17-BETA-HYDROXYSTEROID DEHYDROGENASE 14-RELATED"/>
    <property type="match status" value="1"/>
</dbReference>
<dbReference type="OrthoDB" id="9794138at2"/>
<dbReference type="Gene3D" id="3.40.50.720">
    <property type="entry name" value="NAD(P)-binding Rossmann-like Domain"/>
    <property type="match status" value="1"/>
</dbReference>
<accession>A0A5E4U7P3</accession>
<keyword evidence="4" id="KW-1185">Reference proteome</keyword>
<dbReference type="GO" id="GO:0016491">
    <property type="term" value="F:oxidoreductase activity"/>
    <property type="evidence" value="ECO:0007669"/>
    <property type="project" value="UniProtKB-KW"/>
</dbReference>
<dbReference type="PRINTS" id="PR00080">
    <property type="entry name" value="SDRFAMILY"/>
</dbReference>
<dbReference type="InterPro" id="IPR002347">
    <property type="entry name" value="SDR_fam"/>
</dbReference>
<protein>
    <submittedName>
        <fullName evidence="3">3-hydroxy-2-methylbutyryl-CoA dehydrogenase</fullName>
    </submittedName>
</protein>
<dbReference type="PANTHER" id="PTHR43658">
    <property type="entry name" value="SHORT-CHAIN DEHYDROGENASE/REDUCTASE"/>
    <property type="match status" value="1"/>
</dbReference>
<keyword evidence="2" id="KW-0560">Oxidoreductase</keyword>
<dbReference type="PRINTS" id="PR00081">
    <property type="entry name" value="GDHRDH"/>
</dbReference>
<dbReference type="Proteomes" id="UP000414233">
    <property type="component" value="Unassembled WGS sequence"/>
</dbReference>
<evidence type="ECO:0000256" key="2">
    <source>
        <dbReference type="ARBA" id="ARBA00023002"/>
    </source>
</evidence>
<reference evidence="3 4" key="1">
    <citation type="submission" date="2019-08" db="EMBL/GenBank/DDBJ databases">
        <authorList>
            <person name="Peeters C."/>
        </authorList>
    </citation>
    <scope>NUCLEOTIDE SEQUENCE [LARGE SCALE GENOMIC DNA]</scope>
    <source>
        <strain evidence="3 4">LMG 30175</strain>
    </source>
</reference>
<dbReference type="FunFam" id="3.40.50.720:FF:000173">
    <property type="entry name" value="3-oxoacyl-[acyl-carrier protein] reductase"/>
    <property type="match status" value="1"/>
</dbReference>
<dbReference type="InterPro" id="IPR020904">
    <property type="entry name" value="Sc_DH/Rdtase_CS"/>
</dbReference>
<name>A0A5E4U7P3_9BURK</name>
<comment type="similarity">
    <text evidence="1">Belongs to the short-chain dehydrogenases/reductases (SDR) family.</text>
</comment>
<evidence type="ECO:0000256" key="1">
    <source>
        <dbReference type="ARBA" id="ARBA00006484"/>
    </source>
</evidence>
<dbReference type="PROSITE" id="PS00061">
    <property type="entry name" value="ADH_SHORT"/>
    <property type="match status" value="1"/>
</dbReference>
<evidence type="ECO:0000313" key="4">
    <source>
        <dbReference type="Proteomes" id="UP000414233"/>
    </source>
</evidence>
<gene>
    <name evidence="3" type="ORF">PTE30175_01749</name>
</gene>
<organism evidence="3 4">
    <name type="scientific">Pandoraea terrae</name>
    <dbReference type="NCBI Taxonomy" id="1537710"/>
    <lineage>
        <taxon>Bacteria</taxon>
        <taxon>Pseudomonadati</taxon>
        <taxon>Pseudomonadota</taxon>
        <taxon>Betaproteobacteria</taxon>
        <taxon>Burkholderiales</taxon>
        <taxon>Burkholderiaceae</taxon>
        <taxon>Pandoraea</taxon>
    </lineage>
</organism>
<sequence>MKIENSVSIITGGASGLGLATVNKFTAMGGRVAIFDMNEEAGQQLAESLGERALFVKVNVTDEAAVQAGIDQTIERFGALHVCINYAGIGNVFKTYGKNGPFPLAEFNKIVQVNLIGTFNVLRLAAEQMAKNALDDGERGVIINTASVAAYEGQMGQAAYTASKGGVVAMTLTIARDLASYGIRVNTIVPGLIHTPLFHTTQPEVIDSLAAQVLNPKRLGRPEEVAHLATCLVENGYINGECIRIDGGIRMQAK</sequence>
<dbReference type="SUPFAM" id="SSF51735">
    <property type="entry name" value="NAD(P)-binding Rossmann-fold domains"/>
    <property type="match status" value="1"/>
</dbReference>
<dbReference type="InterPro" id="IPR036291">
    <property type="entry name" value="NAD(P)-bd_dom_sf"/>
</dbReference>
<proteinExistence type="inferred from homology"/>
<evidence type="ECO:0000313" key="3">
    <source>
        <dbReference type="EMBL" id="VVD94894.1"/>
    </source>
</evidence>
<dbReference type="Pfam" id="PF13561">
    <property type="entry name" value="adh_short_C2"/>
    <property type="match status" value="1"/>
</dbReference>